<evidence type="ECO:0000313" key="10">
    <source>
        <dbReference type="Proteomes" id="UP000650467"/>
    </source>
</evidence>
<feature type="transmembrane region" description="Helical" evidence="7">
    <location>
        <begin position="565"/>
        <end position="589"/>
    </location>
</feature>
<feature type="region of interest" description="Disordered" evidence="6">
    <location>
        <begin position="476"/>
        <end position="560"/>
    </location>
</feature>
<evidence type="ECO:0000256" key="4">
    <source>
        <dbReference type="ARBA" id="ARBA00022840"/>
    </source>
</evidence>
<keyword evidence="3" id="KW-0418">Kinase</keyword>
<accession>A0A835W894</accession>
<evidence type="ECO:0000256" key="1">
    <source>
        <dbReference type="ARBA" id="ARBA00022679"/>
    </source>
</evidence>
<dbReference type="AlphaFoldDB" id="A0A835W894"/>
<dbReference type="EMBL" id="JAEHOC010000006">
    <property type="protein sequence ID" value="KAG2441029.1"/>
    <property type="molecule type" value="Genomic_DNA"/>
</dbReference>
<evidence type="ECO:0000259" key="8">
    <source>
        <dbReference type="PROSITE" id="PS50011"/>
    </source>
</evidence>
<evidence type="ECO:0000256" key="7">
    <source>
        <dbReference type="SAM" id="Phobius"/>
    </source>
</evidence>
<dbReference type="GO" id="GO:0004674">
    <property type="term" value="F:protein serine/threonine kinase activity"/>
    <property type="evidence" value="ECO:0007669"/>
    <property type="project" value="TreeGrafter"/>
</dbReference>
<feature type="compositionally biased region" description="Basic and acidic residues" evidence="6">
    <location>
        <begin position="701"/>
        <end position="711"/>
    </location>
</feature>
<feature type="compositionally biased region" description="Gly residues" evidence="6">
    <location>
        <begin position="501"/>
        <end position="515"/>
    </location>
</feature>
<dbReference type="GO" id="GO:0005524">
    <property type="term" value="F:ATP binding"/>
    <property type="evidence" value="ECO:0007669"/>
    <property type="project" value="UniProtKB-UniRule"/>
</dbReference>
<name>A0A835W894_CHLIN</name>
<keyword evidence="7" id="KW-0472">Membrane</keyword>
<evidence type="ECO:0000256" key="3">
    <source>
        <dbReference type="ARBA" id="ARBA00022777"/>
    </source>
</evidence>
<dbReference type="SMART" id="SM00220">
    <property type="entry name" value="S_TKc"/>
    <property type="match status" value="1"/>
</dbReference>
<dbReference type="InterPro" id="IPR011009">
    <property type="entry name" value="Kinase-like_dom_sf"/>
</dbReference>
<proteinExistence type="predicted"/>
<keyword evidence="7" id="KW-0812">Transmembrane</keyword>
<dbReference type="PROSITE" id="PS00108">
    <property type="entry name" value="PROTEIN_KINASE_ST"/>
    <property type="match status" value="1"/>
</dbReference>
<reference evidence="9" key="1">
    <citation type="journal article" date="2020" name="bioRxiv">
        <title>Comparative genomics of Chlamydomonas.</title>
        <authorList>
            <person name="Craig R.J."/>
            <person name="Hasan A.R."/>
            <person name="Ness R.W."/>
            <person name="Keightley P.D."/>
        </authorList>
    </citation>
    <scope>NUCLEOTIDE SEQUENCE</scope>
    <source>
        <strain evidence="9">SAG 7.73</strain>
    </source>
</reference>
<feature type="region of interest" description="Disordered" evidence="6">
    <location>
        <begin position="596"/>
        <end position="711"/>
    </location>
</feature>
<feature type="compositionally biased region" description="Polar residues" evidence="6">
    <location>
        <begin position="540"/>
        <end position="560"/>
    </location>
</feature>
<dbReference type="Proteomes" id="UP000650467">
    <property type="component" value="Unassembled WGS sequence"/>
</dbReference>
<feature type="compositionally biased region" description="Low complexity" evidence="6">
    <location>
        <begin position="489"/>
        <end position="500"/>
    </location>
</feature>
<organism evidence="9 10">
    <name type="scientific">Chlamydomonas incerta</name>
    <dbReference type="NCBI Taxonomy" id="51695"/>
    <lineage>
        <taxon>Eukaryota</taxon>
        <taxon>Viridiplantae</taxon>
        <taxon>Chlorophyta</taxon>
        <taxon>core chlorophytes</taxon>
        <taxon>Chlorophyceae</taxon>
        <taxon>CS clade</taxon>
        <taxon>Chlamydomonadales</taxon>
        <taxon>Chlamydomonadaceae</taxon>
        <taxon>Chlamydomonas</taxon>
    </lineage>
</organism>
<feature type="compositionally biased region" description="Gly residues" evidence="6">
    <location>
        <begin position="670"/>
        <end position="680"/>
    </location>
</feature>
<feature type="compositionally biased region" description="Polar residues" evidence="6">
    <location>
        <begin position="796"/>
        <end position="810"/>
    </location>
</feature>
<feature type="compositionally biased region" description="Low complexity" evidence="6">
    <location>
        <begin position="631"/>
        <end position="649"/>
    </location>
</feature>
<dbReference type="InterPro" id="IPR008271">
    <property type="entry name" value="Ser/Thr_kinase_AS"/>
</dbReference>
<dbReference type="InterPro" id="IPR000719">
    <property type="entry name" value="Prot_kinase_dom"/>
</dbReference>
<keyword evidence="4 5" id="KW-0067">ATP-binding</keyword>
<dbReference type="PANTHER" id="PTHR44329:SF214">
    <property type="entry name" value="PROTEIN KINASE DOMAIN-CONTAINING PROTEIN"/>
    <property type="match status" value="1"/>
</dbReference>
<dbReference type="PANTHER" id="PTHR44329">
    <property type="entry name" value="SERINE/THREONINE-PROTEIN KINASE TNNI3K-RELATED"/>
    <property type="match status" value="1"/>
</dbReference>
<feature type="compositionally biased region" description="Gly residues" evidence="6">
    <location>
        <begin position="528"/>
        <end position="537"/>
    </location>
</feature>
<feature type="compositionally biased region" description="Polar residues" evidence="6">
    <location>
        <begin position="773"/>
        <end position="788"/>
    </location>
</feature>
<dbReference type="Pfam" id="PF00069">
    <property type="entry name" value="Pkinase"/>
    <property type="match status" value="1"/>
</dbReference>
<dbReference type="InterPro" id="IPR017441">
    <property type="entry name" value="Protein_kinase_ATP_BS"/>
</dbReference>
<sequence>MYARDIQGGGAVSVQTGSELVRCLANSSVRAVFLDAPEVVVRDLDFAGALPMLLNRNFTIAGRQGAWPILKLEASQKVKLGRAVIWHMTQIQLVQAFQDFALKGVDFFTASDPGSQAKMVHYNSSSQLVNTGGVWDPSWINLAAYARPAEYPDQYQRIAELDPRPSNCTTSTSAPPMDRCWLFKALVRDFVIAATRAQDSGTAVPKYFTIHMVESYSTLAPITNNGTASSGGGASAGVVLNVTTGKEFVAGLLDPAVGELQIVVQYLFLVDSDFTEQVAQLPMPLERNVTVSGPGDLWPVFTAFTWKKVRLGAGVRFTFSNVVVKPVQTSTYFRAPNFGVFAASAPGSGAALVLQGSSNVLDIGIAGIYGYTWASSLRRPDSDPGIQVVSPYILNLDNCTEEQSAPPMKRCWENRAMFIDVAFSVFDVTPQGVTVAMNYDLKMYDTRILFDNYLPYECLDAQDAVSCYIRVTGNTVTTLPGTTKPPPAAVAAGSPSNSSSGTGGGSNSTGGGVGSGSSNVTGSSNSTVGGGAGGGGSSIAAEQSPANSTTPAAESGSADSSNTGVIVGAVVGGVVGLCAVVLAIVALLMRRRRRSKQQLDKLKDSQQASVAGGKGGSSESTGDAQSAKGRSAAAPCSSSSGSASAGAPLPASPGGGNPLTPVDIELGLSDGPGTGTGTGGPDSRSTAPPDSKTSTRLPPRPSRDDPVVHATPFRKDFCTQLLVTEDVDPSTGLPQWREVQVYDLSSAAGGGGLRRLAAAGSAGRPTTDGGSSGRQMRSGPTLSSTDASCTMPGTEADTTSNGEGTQTNTAAGEHSRGLDCGASAALAAADAKREAQARIDASAAASAQDPPPVVQLLPRVLGKGAFGKVIEGTYHGERVAVKLLDTHPDGQSQNGLTHETLVQAFVQEVEVLARVDHPCCVRLLAACVVKPQLALVMELMDTNLEKLIYGAALSEGAQAQAHVPLSLHKVLHIAIEITRGLQYLHPTVIHRDLKPANVLISNPESDTPIVKLTDFGLSRISVNTLRTNTPEAGTPAYVAPDFGMTLWSMVTAKAPWQGSTPAALAYQVFRGRRPSFRGVAPSRCPAKLEQLIHSCWDADPLRRPAASEALKTLLLIQEQLASAARQPYH</sequence>
<dbReference type="Gene3D" id="3.30.200.20">
    <property type="entry name" value="Phosphorylase Kinase, domain 1"/>
    <property type="match status" value="1"/>
</dbReference>
<keyword evidence="7" id="KW-1133">Transmembrane helix</keyword>
<keyword evidence="2 5" id="KW-0547">Nucleotide-binding</keyword>
<dbReference type="OrthoDB" id="2013833at2759"/>
<protein>
    <recommendedName>
        <fullName evidence="8">Protein kinase domain-containing protein</fullName>
    </recommendedName>
</protein>
<dbReference type="Gene3D" id="1.10.510.10">
    <property type="entry name" value="Transferase(Phosphotransferase) domain 1"/>
    <property type="match status" value="1"/>
</dbReference>
<keyword evidence="1" id="KW-0808">Transferase</keyword>
<feature type="domain" description="Protein kinase" evidence="8">
    <location>
        <begin position="855"/>
        <end position="1115"/>
    </location>
</feature>
<evidence type="ECO:0000256" key="5">
    <source>
        <dbReference type="PROSITE-ProRule" id="PRU10141"/>
    </source>
</evidence>
<comment type="caution">
    <text evidence="9">The sequence shown here is derived from an EMBL/GenBank/DDBJ whole genome shotgun (WGS) entry which is preliminary data.</text>
</comment>
<feature type="compositionally biased region" description="Low complexity" evidence="6">
    <location>
        <begin position="516"/>
        <end position="527"/>
    </location>
</feature>
<evidence type="ECO:0000256" key="2">
    <source>
        <dbReference type="ARBA" id="ARBA00022741"/>
    </source>
</evidence>
<evidence type="ECO:0000256" key="6">
    <source>
        <dbReference type="SAM" id="MobiDB-lite"/>
    </source>
</evidence>
<dbReference type="SUPFAM" id="SSF56112">
    <property type="entry name" value="Protein kinase-like (PK-like)"/>
    <property type="match status" value="1"/>
</dbReference>
<feature type="binding site" evidence="5">
    <location>
        <position position="882"/>
    </location>
    <ligand>
        <name>ATP</name>
        <dbReference type="ChEBI" id="CHEBI:30616"/>
    </ligand>
</feature>
<feature type="region of interest" description="Disordered" evidence="6">
    <location>
        <begin position="757"/>
        <end position="816"/>
    </location>
</feature>
<feature type="compositionally biased region" description="Polar residues" evidence="6">
    <location>
        <begin position="684"/>
        <end position="696"/>
    </location>
</feature>
<dbReference type="PROSITE" id="PS00107">
    <property type="entry name" value="PROTEIN_KINASE_ATP"/>
    <property type="match status" value="1"/>
</dbReference>
<dbReference type="PROSITE" id="PS50011">
    <property type="entry name" value="PROTEIN_KINASE_DOM"/>
    <property type="match status" value="1"/>
</dbReference>
<dbReference type="InterPro" id="IPR051681">
    <property type="entry name" value="Ser/Thr_Kinases-Pseudokinases"/>
</dbReference>
<evidence type="ECO:0000313" key="9">
    <source>
        <dbReference type="EMBL" id="KAG2441029.1"/>
    </source>
</evidence>
<keyword evidence="10" id="KW-1185">Reference proteome</keyword>
<gene>
    <name evidence="9" type="ORF">HXX76_003882</name>
</gene>